<feature type="transmembrane region" description="Helical" evidence="10">
    <location>
        <begin position="69"/>
        <end position="90"/>
    </location>
</feature>
<keyword evidence="4" id="KW-0633">Potassium transport</keyword>
<dbReference type="PANTHER" id="PTHR31064">
    <property type="entry name" value="POTASSIUM TRANSPORT PROTEIN DDB_G0292412-RELATED"/>
    <property type="match status" value="1"/>
</dbReference>
<dbReference type="InterPro" id="IPR004773">
    <property type="entry name" value="K/Na_transp_Trk1/HKT1"/>
</dbReference>
<dbReference type="InterPro" id="IPR051143">
    <property type="entry name" value="TrkH_K-transport"/>
</dbReference>
<feature type="transmembrane region" description="Helical" evidence="10">
    <location>
        <begin position="241"/>
        <end position="260"/>
    </location>
</feature>
<organism evidence="11 12">
    <name type="scientific">Aspergillus cristatus</name>
    <name type="common">Chinese Fuzhuan brick tea-fermentation fungus</name>
    <name type="synonym">Eurotium cristatum</name>
    <dbReference type="NCBI Taxonomy" id="573508"/>
    <lineage>
        <taxon>Eukaryota</taxon>
        <taxon>Fungi</taxon>
        <taxon>Dikarya</taxon>
        <taxon>Ascomycota</taxon>
        <taxon>Pezizomycotina</taxon>
        <taxon>Eurotiomycetes</taxon>
        <taxon>Eurotiomycetidae</taxon>
        <taxon>Eurotiales</taxon>
        <taxon>Aspergillaceae</taxon>
        <taxon>Aspergillus</taxon>
        <taxon>Aspergillus subgen. Aspergillus</taxon>
    </lineage>
</organism>
<dbReference type="AlphaFoldDB" id="A0A1E3B6S8"/>
<feature type="transmembrane region" description="Helical" evidence="10">
    <location>
        <begin position="438"/>
        <end position="455"/>
    </location>
</feature>
<evidence type="ECO:0000256" key="4">
    <source>
        <dbReference type="ARBA" id="ARBA00022538"/>
    </source>
</evidence>
<evidence type="ECO:0000256" key="5">
    <source>
        <dbReference type="ARBA" id="ARBA00022692"/>
    </source>
</evidence>
<comment type="subcellular location">
    <subcellularLocation>
        <location evidence="1">Membrane</location>
        <topology evidence="1">Multi-pass membrane protein</topology>
    </subcellularLocation>
</comment>
<dbReference type="OrthoDB" id="9999863at2759"/>
<evidence type="ECO:0000256" key="2">
    <source>
        <dbReference type="ARBA" id="ARBA00009137"/>
    </source>
</evidence>
<feature type="transmembrane region" description="Helical" evidence="10">
    <location>
        <begin position="397"/>
        <end position="417"/>
    </location>
</feature>
<keyword evidence="6" id="KW-0630">Potassium</keyword>
<dbReference type="PANTHER" id="PTHR31064:SF30">
    <property type="entry name" value="HIGH-AFFINITY POTASSIUM TRANSPORT PROTEIN-RELATED"/>
    <property type="match status" value="1"/>
</dbReference>
<keyword evidence="3" id="KW-0813">Transport</keyword>
<evidence type="ECO:0000256" key="3">
    <source>
        <dbReference type="ARBA" id="ARBA00022448"/>
    </source>
</evidence>
<keyword evidence="8" id="KW-0406">Ion transport</keyword>
<evidence type="ECO:0000256" key="1">
    <source>
        <dbReference type="ARBA" id="ARBA00004141"/>
    </source>
</evidence>
<evidence type="ECO:0000313" key="11">
    <source>
        <dbReference type="EMBL" id="ODM16647.1"/>
    </source>
</evidence>
<protein>
    <recommendedName>
        <fullName evidence="13">Potassium transport protein</fullName>
    </recommendedName>
</protein>
<feature type="transmembrane region" description="Helical" evidence="10">
    <location>
        <begin position="367"/>
        <end position="391"/>
    </location>
</feature>
<keyword evidence="5 10" id="KW-0812">Transmembrane</keyword>
<dbReference type="STRING" id="573508.A0A1E3B6S8"/>
<dbReference type="VEuPathDB" id="FungiDB:SI65_08154"/>
<evidence type="ECO:0000256" key="6">
    <source>
        <dbReference type="ARBA" id="ARBA00022958"/>
    </source>
</evidence>
<dbReference type="GO" id="GO:1990573">
    <property type="term" value="P:potassium ion import across plasma membrane"/>
    <property type="evidence" value="ECO:0007669"/>
    <property type="project" value="TreeGrafter"/>
</dbReference>
<dbReference type="GO" id="GO:0005886">
    <property type="term" value="C:plasma membrane"/>
    <property type="evidence" value="ECO:0007669"/>
    <property type="project" value="InterPro"/>
</dbReference>
<evidence type="ECO:0000256" key="8">
    <source>
        <dbReference type="ARBA" id="ARBA00023065"/>
    </source>
</evidence>
<feature type="transmembrane region" description="Helical" evidence="10">
    <location>
        <begin position="200"/>
        <end position="226"/>
    </location>
</feature>
<evidence type="ECO:0008006" key="13">
    <source>
        <dbReference type="Google" id="ProtNLM"/>
    </source>
</evidence>
<reference evidence="11 12" key="1">
    <citation type="journal article" date="2016" name="BMC Genomics">
        <title>Comparative genomic and transcriptomic analyses of the Fuzhuan brick tea-fermentation fungus Aspergillus cristatus.</title>
        <authorList>
            <person name="Ge Y."/>
            <person name="Wang Y."/>
            <person name="Liu Y."/>
            <person name="Tan Y."/>
            <person name="Ren X."/>
            <person name="Zhang X."/>
            <person name="Hyde K.D."/>
            <person name="Liu Y."/>
            <person name="Liu Z."/>
        </authorList>
    </citation>
    <scope>NUCLEOTIDE SEQUENCE [LARGE SCALE GENOMIC DNA]</scope>
    <source>
        <strain evidence="11 12">GZAAS20.1005</strain>
    </source>
</reference>
<evidence type="ECO:0000256" key="10">
    <source>
        <dbReference type="SAM" id="Phobius"/>
    </source>
</evidence>
<accession>A0A1E3B6S8</accession>
<comment type="similarity">
    <text evidence="2">Belongs to the TrkH potassium transport family.</text>
</comment>
<sequence length="574" mass="64682">MSLWQRGHTHTFITAHYTYVITWIALASIFLYLPGGLRYTDALLLASGAATQSGQDPVDLNSLGIWQQVVLWMVAMVTNVIFVNSLLALVRLSWFRRRLKTVAGEVKAVVRGRDTDGYRAYGTITRSNTPDGRIATQEANVYGDESEPQPINHIAASSAGPPITSLPPFMWHPSIASYSDWDETQKDELGGTEYRALKTLFFILLGYFITFHVLGAVSLLCVILYHPEYGHVVDDIGAPKAWWAVFTASSAFNDVGFTLTPNSMASFNKVPLLLLVMTFLIVVGNTGFPCMLRLIIWMLGKITDETSRRREELEFLLRHPRRCFTLLYPGPDTWRLLGVLLVLNAVDLAIFLLLDKQPSYNLHDDKGYAWLINGLFQVASTRTAGFTITSLADLHPAVQISFVVMMYISAFPTTIAMRKTNVYEEKRNDLWYHIQKQLSFDLWYIVLGTFLIALAESDSFPLFSVLFEVVSANGTVGLSLGYAWTESSLCSQFRGVSKLVILAMQVRGRHRGLPYALDHAVMLPYELRQHEDGDKDEEGDGSGWRRWIRRRRSDLSSLLSVTDTEENEREPLLG</sequence>
<dbReference type="NCBIfam" id="TIGR00934">
    <property type="entry name" value="2a38euk"/>
    <property type="match status" value="1"/>
</dbReference>
<proteinExistence type="inferred from homology"/>
<dbReference type="InterPro" id="IPR015958">
    <property type="entry name" value="Trk1_fungi"/>
</dbReference>
<dbReference type="InterPro" id="IPR003445">
    <property type="entry name" value="Cat_transpt"/>
</dbReference>
<evidence type="ECO:0000313" key="12">
    <source>
        <dbReference type="Proteomes" id="UP000094569"/>
    </source>
</evidence>
<feature type="transmembrane region" description="Helical" evidence="10">
    <location>
        <begin position="12"/>
        <end position="33"/>
    </location>
</feature>
<keyword evidence="9 10" id="KW-0472">Membrane</keyword>
<dbReference type="Pfam" id="PF02386">
    <property type="entry name" value="TrkH"/>
    <property type="match status" value="1"/>
</dbReference>
<gene>
    <name evidence="11" type="ORF">SI65_08154</name>
</gene>
<name>A0A1E3B6S8_ASPCR</name>
<dbReference type="GO" id="GO:0140107">
    <property type="term" value="F:high-affinity potassium ion transmembrane transporter activity"/>
    <property type="evidence" value="ECO:0007669"/>
    <property type="project" value="TreeGrafter"/>
</dbReference>
<keyword evidence="12" id="KW-1185">Reference proteome</keyword>
<feature type="transmembrane region" description="Helical" evidence="10">
    <location>
        <begin position="272"/>
        <end position="299"/>
    </location>
</feature>
<evidence type="ECO:0000256" key="7">
    <source>
        <dbReference type="ARBA" id="ARBA00022989"/>
    </source>
</evidence>
<dbReference type="GO" id="GO:0030007">
    <property type="term" value="P:intracellular potassium ion homeostasis"/>
    <property type="evidence" value="ECO:0007669"/>
    <property type="project" value="InterPro"/>
</dbReference>
<feature type="transmembrane region" description="Helical" evidence="10">
    <location>
        <begin position="334"/>
        <end position="355"/>
    </location>
</feature>
<comment type="caution">
    <text evidence="11">The sequence shown here is derived from an EMBL/GenBank/DDBJ whole genome shotgun (WGS) entry which is preliminary data.</text>
</comment>
<dbReference type="Proteomes" id="UP000094569">
    <property type="component" value="Unassembled WGS sequence"/>
</dbReference>
<evidence type="ECO:0000256" key="9">
    <source>
        <dbReference type="ARBA" id="ARBA00023136"/>
    </source>
</evidence>
<dbReference type="PIRSF" id="PIRSF002450">
    <property type="entry name" value="K+_transpter_TRK"/>
    <property type="match status" value="1"/>
</dbReference>
<keyword evidence="7 10" id="KW-1133">Transmembrane helix</keyword>
<dbReference type="EMBL" id="JXNT01000011">
    <property type="protein sequence ID" value="ODM16647.1"/>
    <property type="molecule type" value="Genomic_DNA"/>
</dbReference>
<feature type="transmembrane region" description="Helical" evidence="10">
    <location>
        <begin position="461"/>
        <end position="484"/>
    </location>
</feature>